<accession>A0A846R4Y7</accession>
<dbReference type="EMBL" id="JAATJJ010000001">
    <property type="protein sequence ID" value="NJB71859.1"/>
    <property type="molecule type" value="Genomic_DNA"/>
</dbReference>
<proteinExistence type="predicted"/>
<gene>
    <name evidence="1" type="ORF">GGR42_002321</name>
</gene>
<protein>
    <submittedName>
        <fullName evidence="1">Uncharacterized protein</fullName>
    </submittedName>
</protein>
<evidence type="ECO:0000313" key="2">
    <source>
        <dbReference type="Proteomes" id="UP000590442"/>
    </source>
</evidence>
<name>A0A846R4Y7_9FLAO</name>
<reference evidence="1 2" key="1">
    <citation type="submission" date="2020-03" db="EMBL/GenBank/DDBJ databases">
        <title>Genomic Encyclopedia of Type Strains, Phase IV (KMG-IV): sequencing the most valuable type-strain genomes for metagenomic binning, comparative biology and taxonomic classification.</title>
        <authorList>
            <person name="Goeker M."/>
        </authorList>
    </citation>
    <scope>NUCLEOTIDE SEQUENCE [LARGE SCALE GENOMIC DNA]</scope>
    <source>
        <strain evidence="1 2">DSM 29762</strain>
    </source>
</reference>
<sequence length="72" mass="8028">MDFGKTSRSVSNCFLAIVVKSVRLGPAAPKLYLAKGPVNNLVKRGHCIWFVTCFKHLNKLNTNRIENPRGLS</sequence>
<dbReference type="Proteomes" id="UP000590442">
    <property type="component" value="Unassembled WGS sequence"/>
</dbReference>
<dbReference type="AlphaFoldDB" id="A0A846R4Y7"/>
<keyword evidence="2" id="KW-1185">Reference proteome</keyword>
<organism evidence="1 2">
    <name type="scientific">Saonia flava</name>
    <dbReference type="NCBI Taxonomy" id="523696"/>
    <lineage>
        <taxon>Bacteria</taxon>
        <taxon>Pseudomonadati</taxon>
        <taxon>Bacteroidota</taxon>
        <taxon>Flavobacteriia</taxon>
        <taxon>Flavobacteriales</taxon>
        <taxon>Flavobacteriaceae</taxon>
        <taxon>Saonia</taxon>
    </lineage>
</organism>
<comment type="caution">
    <text evidence="1">The sequence shown here is derived from an EMBL/GenBank/DDBJ whole genome shotgun (WGS) entry which is preliminary data.</text>
</comment>
<evidence type="ECO:0000313" key="1">
    <source>
        <dbReference type="EMBL" id="NJB71859.1"/>
    </source>
</evidence>